<keyword evidence="1" id="KW-0812">Transmembrane</keyword>
<feature type="transmembrane region" description="Helical" evidence="1">
    <location>
        <begin position="30"/>
        <end position="48"/>
    </location>
</feature>
<reference evidence="2 3" key="1">
    <citation type="journal article" date="2014" name="Gene">
        <title>A comparative genomic analysis of the alkalitolerant soil bacterium Bacillus lehensis G1.</title>
        <authorList>
            <person name="Noor Y.M."/>
            <person name="Samsulrizal N.H."/>
            <person name="Jema'on N.A."/>
            <person name="Low K.O."/>
            <person name="Ramli A.N."/>
            <person name="Alias N.I."/>
            <person name="Damis S.I."/>
            <person name="Fuzi S.F."/>
            <person name="Isa M.N."/>
            <person name="Murad A.M."/>
            <person name="Raih M.F."/>
            <person name="Bakar F.D."/>
            <person name="Najimudin N."/>
            <person name="Mahadi N.M."/>
            <person name="Illias R.M."/>
        </authorList>
    </citation>
    <scope>NUCLEOTIDE SEQUENCE [LARGE SCALE GENOMIC DNA]</scope>
    <source>
        <strain evidence="2 3">G1</strain>
    </source>
</reference>
<keyword evidence="3" id="KW-1185">Reference proteome</keyword>
<dbReference type="RefSeq" id="WP_158318553.1">
    <property type="nucleotide sequence ID" value="NZ_CP003923.1"/>
</dbReference>
<keyword evidence="1" id="KW-1133">Transmembrane helix</keyword>
<keyword evidence="1" id="KW-0472">Membrane</keyword>
<dbReference type="HOGENOM" id="CLU_3022384_0_0_9"/>
<evidence type="ECO:0000256" key="1">
    <source>
        <dbReference type="SAM" id="Phobius"/>
    </source>
</evidence>
<feature type="transmembrane region" description="Helical" evidence="1">
    <location>
        <begin position="7"/>
        <end position="24"/>
    </location>
</feature>
<sequence length="55" mass="5953">MKGTYTLCIAIAVVVWLLVILATGYQTVNIISATVLSGLTYTIFHFMASEMKAPS</sequence>
<dbReference type="STRING" id="1246626.BleG1_3505"/>
<accession>A0A060M0U1</accession>
<dbReference type="AlphaFoldDB" id="A0A060M0U1"/>
<evidence type="ECO:0000313" key="3">
    <source>
        <dbReference type="Proteomes" id="UP000027142"/>
    </source>
</evidence>
<protein>
    <submittedName>
        <fullName evidence="2">Uncharacterized protein</fullName>
    </submittedName>
</protein>
<name>A0A060M0U1_9BACI</name>
<dbReference type="Proteomes" id="UP000027142">
    <property type="component" value="Chromosome"/>
</dbReference>
<proteinExistence type="predicted"/>
<gene>
    <name evidence="2" type="ORF">BleG1_3505</name>
</gene>
<dbReference type="PATRIC" id="fig|1246626.3.peg.3494"/>
<dbReference type="KEGG" id="ble:BleG1_3505"/>
<evidence type="ECO:0000313" key="2">
    <source>
        <dbReference type="EMBL" id="AIC96052.1"/>
    </source>
</evidence>
<organism evidence="2 3">
    <name type="scientific">Shouchella lehensis G1</name>
    <dbReference type="NCBI Taxonomy" id="1246626"/>
    <lineage>
        <taxon>Bacteria</taxon>
        <taxon>Bacillati</taxon>
        <taxon>Bacillota</taxon>
        <taxon>Bacilli</taxon>
        <taxon>Bacillales</taxon>
        <taxon>Bacillaceae</taxon>
        <taxon>Shouchella</taxon>
    </lineage>
</organism>
<dbReference type="EMBL" id="CP003923">
    <property type="protein sequence ID" value="AIC96052.1"/>
    <property type="molecule type" value="Genomic_DNA"/>
</dbReference>